<proteinExistence type="predicted"/>
<reference evidence="2" key="1">
    <citation type="submission" date="2018-02" db="EMBL/GenBank/DDBJ databases">
        <title>Rhizophora mucronata_Transcriptome.</title>
        <authorList>
            <person name="Meera S.P."/>
            <person name="Sreeshan A."/>
            <person name="Augustine A."/>
        </authorList>
    </citation>
    <scope>NUCLEOTIDE SEQUENCE</scope>
    <source>
        <tissue evidence="2">Leaf</tissue>
    </source>
</reference>
<feature type="region of interest" description="Disordered" evidence="1">
    <location>
        <begin position="1"/>
        <end position="37"/>
    </location>
</feature>
<accession>A0A2P2NEQ2</accession>
<protein>
    <submittedName>
        <fullName evidence="2">Uncharacterized protein</fullName>
    </submittedName>
</protein>
<dbReference type="EMBL" id="GGEC01060474">
    <property type="protein sequence ID" value="MBX40958.1"/>
    <property type="molecule type" value="Transcribed_RNA"/>
</dbReference>
<sequence>MKVPQTPSHACHLTRKIHQRELTKSLPKNKPQVHASY</sequence>
<organism evidence="2">
    <name type="scientific">Rhizophora mucronata</name>
    <name type="common">Asiatic mangrove</name>
    <dbReference type="NCBI Taxonomy" id="61149"/>
    <lineage>
        <taxon>Eukaryota</taxon>
        <taxon>Viridiplantae</taxon>
        <taxon>Streptophyta</taxon>
        <taxon>Embryophyta</taxon>
        <taxon>Tracheophyta</taxon>
        <taxon>Spermatophyta</taxon>
        <taxon>Magnoliopsida</taxon>
        <taxon>eudicotyledons</taxon>
        <taxon>Gunneridae</taxon>
        <taxon>Pentapetalae</taxon>
        <taxon>rosids</taxon>
        <taxon>fabids</taxon>
        <taxon>Malpighiales</taxon>
        <taxon>Rhizophoraceae</taxon>
        <taxon>Rhizophora</taxon>
    </lineage>
</organism>
<name>A0A2P2NEQ2_RHIMU</name>
<evidence type="ECO:0000256" key="1">
    <source>
        <dbReference type="SAM" id="MobiDB-lite"/>
    </source>
</evidence>
<dbReference type="AlphaFoldDB" id="A0A2P2NEQ2"/>
<evidence type="ECO:0000313" key="2">
    <source>
        <dbReference type="EMBL" id="MBX40958.1"/>
    </source>
</evidence>